<dbReference type="PROSITE" id="PS51352">
    <property type="entry name" value="THIOREDOXIN_2"/>
    <property type="match status" value="1"/>
</dbReference>
<gene>
    <name evidence="2" type="ORF">NC998_26695</name>
</gene>
<feature type="domain" description="Thioredoxin" evidence="1">
    <location>
        <begin position="36"/>
        <end position="187"/>
    </location>
</feature>
<comment type="caution">
    <text evidence="2">The sequence shown here is derived from an EMBL/GenBank/DDBJ whole genome shotgun (WGS) entry which is preliminary data.</text>
</comment>
<dbReference type="Gene3D" id="2.60.120.260">
    <property type="entry name" value="Galactose-binding domain-like"/>
    <property type="match status" value="1"/>
</dbReference>
<dbReference type="Pfam" id="PF00578">
    <property type="entry name" value="AhpC-TSA"/>
    <property type="match status" value="1"/>
</dbReference>
<dbReference type="Gene3D" id="3.40.30.10">
    <property type="entry name" value="Glutaredoxin"/>
    <property type="match status" value="1"/>
</dbReference>
<dbReference type="InterPro" id="IPR041017">
    <property type="entry name" value="Thioredoxin_10"/>
</dbReference>
<dbReference type="InterPro" id="IPR050553">
    <property type="entry name" value="Thioredoxin_ResA/DsbE_sf"/>
</dbReference>
<dbReference type="SUPFAM" id="SSF52833">
    <property type="entry name" value="Thioredoxin-like"/>
    <property type="match status" value="1"/>
</dbReference>
<accession>A0ABV0JFW7</accession>
<reference evidence="2 3" key="1">
    <citation type="submission" date="2022-04" db="EMBL/GenBank/DDBJ databases">
        <title>Positive selection, recombination, and allopatry shape intraspecific diversity of widespread and dominant cyanobacteria.</title>
        <authorList>
            <person name="Wei J."/>
            <person name="Shu W."/>
            <person name="Hu C."/>
        </authorList>
    </citation>
    <scope>NUCLEOTIDE SEQUENCE [LARGE SCALE GENOMIC DNA]</scope>
    <source>
        <strain evidence="2 3">GB2-A4</strain>
    </source>
</reference>
<name>A0ABV0JFW7_9CYAN</name>
<dbReference type="InterPro" id="IPR036249">
    <property type="entry name" value="Thioredoxin-like_sf"/>
</dbReference>
<dbReference type="Pfam" id="PF17991">
    <property type="entry name" value="Thioredoxin_10"/>
    <property type="match status" value="1"/>
</dbReference>
<evidence type="ECO:0000259" key="1">
    <source>
        <dbReference type="PROSITE" id="PS51352"/>
    </source>
</evidence>
<dbReference type="PANTHER" id="PTHR42852:SF13">
    <property type="entry name" value="PROTEIN DIPZ"/>
    <property type="match status" value="1"/>
</dbReference>
<evidence type="ECO:0000313" key="3">
    <source>
        <dbReference type="Proteomes" id="UP001464891"/>
    </source>
</evidence>
<dbReference type="Proteomes" id="UP001464891">
    <property type="component" value="Unassembled WGS sequence"/>
</dbReference>
<sequence length="363" mass="41326">MFKKINHNRRYFLTTMIKTIAAIQLGMSGCTTQHATSATAKLPIEGELPSLVGAIAWLNSQPLTVDELRGKVVLINFCTYTCINWLRQLPYVRAWAEKYQDQGLVVIGVHTPEFEFEKDISNVRRALTEIRIDYAIAVDNDYAVWRAFENRYWPALYFIDTQGRIRHHHFGEGEYERSEQVIQQLLSESGTGRVGQEMVKVNARGFEAAADWNSLKSPENYLGYERTENFASPGRAELNKPHLYTAPVQLRLNQWALSGEWTIGRQAIVLNQSGGRIAYRFHARDLHLVMGPAERGTSVRFRVLIDGQPAVAVRGLDVDERGEGTVTEQRLYQLVRQPKPISDRQFEIEFLDAGVEAFAFTFG</sequence>
<dbReference type="PROSITE" id="PS51257">
    <property type="entry name" value="PROKAR_LIPOPROTEIN"/>
    <property type="match status" value="1"/>
</dbReference>
<dbReference type="PANTHER" id="PTHR42852">
    <property type="entry name" value="THIOL:DISULFIDE INTERCHANGE PROTEIN DSBE"/>
    <property type="match status" value="1"/>
</dbReference>
<dbReference type="InterPro" id="IPR000866">
    <property type="entry name" value="AhpC/TSA"/>
</dbReference>
<protein>
    <submittedName>
        <fullName evidence="2">Thioredoxin family protein</fullName>
    </submittedName>
</protein>
<proteinExistence type="predicted"/>
<evidence type="ECO:0000313" key="2">
    <source>
        <dbReference type="EMBL" id="MEP0820683.1"/>
    </source>
</evidence>
<dbReference type="RefSeq" id="WP_190442742.1">
    <property type="nucleotide sequence ID" value="NZ_JAMPKM010000039.1"/>
</dbReference>
<dbReference type="CDD" id="cd03012">
    <property type="entry name" value="TlpA_like_DipZ_like"/>
    <property type="match status" value="1"/>
</dbReference>
<organism evidence="2 3">
    <name type="scientific">Trichocoleus desertorum GB2-A4</name>
    <dbReference type="NCBI Taxonomy" id="2933944"/>
    <lineage>
        <taxon>Bacteria</taxon>
        <taxon>Bacillati</taxon>
        <taxon>Cyanobacteriota</taxon>
        <taxon>Cyanophyceae</taxon>
        <taxon>Leptolyngbyales</taxon>
        <taxon>Trichocoleusaceae</taxon>
        <taxon>Trichocoleus</taxon>
    </lineage>
</organism>
<dbReference type="InterPro" id="IPR013766">
    <property type="entry name" value="Thioredoxin_domain"/>
</dbReference>
<dbReference type="EMBL" id="JAMPKM010000039">
    <property type="protein sequence ID" value="MEP0820683.1"/>
    <property type="molecule type" value="Genomic_DNA"/>
</dbReference>
<keyword evidence="3" id="KW-1185">Reference proteome</keyword>